<evidence type="ECO:0000313" key="5">
    <source>
        <dbReference type="Proteomes" id="UP000325081"/>
    </source>
</evidence>
<dbReference type="PANTHER" id="PTHR11638:SF18">
    <property type="entry name" value="HEAT SHOCK PROTEIN 104"/>
    <property type="match status" value="1"/>
</dbReference>
<sequence>MGEKITQKRKFELSYGVHLSHPVIKFAAKLLQECEGNSKMVEDNNVWELIESACQRWRTNHDSDSEERKLDWDEYYLDRAFVEATELRKEKSLFCRSVLLPHVEKELADFTNKWDDFKRRWARPTEQMRHKSEERVGLLERLRDAVTRVNNYAEADELIRVLPPLGFTAHRLLETIPIAFHERRSVLELDILRAMSSKTGLPLKCFQSPLELRTKLENVGQRLSERLVGLDDLVVKKIASALLAPKKSSASFFFLGRHGSGRTKLARALAEELFDDEARIMKLDMSEYGDSDCVSRLIAALNGDKRRGKIVMLDNIENAHSCCDEVVVRLLKDGRVIGENGVHVDFSLDIIIVSSHVGHQNLFHCRCLHETLPKIPFRKILKEPTLVHRGMHLDPGKAFDGCDIHRFYVEVAQRFRAEFLDLFDDVVVFPRMRPWDYYTIFWLQHREAAMRMTSSHKLPVIMYPTDAALSYMTTWPDMFERGAHAYETWYEAHKVQMLNRDILEKVTDKTIIIYIDTFLGSWEYSFRVETISHLEEHPAFKILKESIRHLRSKYRRERQQVNKIYMVLASYFRLLEQINFKSETNDANIRKLSEEIVILIDEVVKFEKIQVEDFFEKCSPSEQTRIQSSEWLKLVSTKLQTLLVLEDRATRGIIEVLLSQLNNGDPSPKSFLCLGLKPNSLEQYAKSLAQQLVIDDGEKLMIQVDLSLCTGPESFFRCSDIGNPHLLLMEFVKKSPYSVIVFYELEKAHIATFSIILSILEGGVTKDKDGNIVDFSNSVIVIVSHLGNEEMIGGFNGHHTKIELCGKHIFLKSTPKPVDGFSTSLPGEKGLIGLRTELLNRLDFMLLFDPFCEEQLNAFAKVGMKHLREGDDGRASLSVAFRNLFKAADGNKRPSYTTHDMLKTIVCAGGKDTIVRYRCG</sequence>
<organism evidence="4 5">
    <name type="scientific">Striga asiatica</name>
    <name type="common">Asiatic witchweed</name>
    <name type="synonym">Buchnera asiatica</name>
    <dbReference type="NCBI Taxonomy" id="4170"/>
    <lineage>
        <taxon>Eukaryota</taxon>
        <taxon>Viridiplantae</taxon>
        <taxon>Streptophyta</taxon>
        <taxon>Embryophyta</taxon>
        <taxon>Tracheophyta</taxon>
        <taxon>Spermatophyta</taxon>
        <taxon>Magnoliopsida</taxon>
        <taxon>eudicotyledons</taxon>
        <taxon>Gunneridae</taxon>
        <taxon>Pentapetalae</taxon>
        <taxon>asterids</taxon>
        <taxon>lamiids</taxon>
        <taxon>Lamiales</taxon>
        <taxon>Orobanchaceae</taxon>
        <taxon>Buchnereae</taxon>
        <taxon>Striga</taxon>
    </lineage>
</organism>
<gene>
    <name evidence="4" type="ORF">STAS_14485</name>
</gene>
<name>A0A5A7PZQ2_STRAF</name>
<dbReference type="GO" id="GO:0005524">
    <property type="term" value="F:ATP binding"/>
    <property type="evidence" value="ECO:0007669"/>
    <property type="project" value="UniProtKB-KW"/>
</dbReference>
<protein>
    <submittedName>
        <fullName evidence="4">Chaperone protein ClpB</fullName>
    </submittedName>
</protein>
<dbReference type="OrthoDB" id="876417at2759"/>
<evidence type="ECO:0000256" key="1">
    <source>
        <dbReference type="ARBA" id="ARBA00022741"/>
    </source>
</evidence>
<dbReference type="AlphaFoldDB" id="A0A5A7PZQ2"/>
<feature type="domain" description="ATPase AAA-type core" evidence="3">
    <location>
        <begin position="249"/>
        <end position="361"/>
    </location>
</feature>
<dbReference type="GO" id="GO:0034605">
    <property type="term" value="P:cellular response to heat"/>
    <property type="evidence" value="ECO:0007669"/>
    <property type="project" value="TreeGrafter"/>
</dbReference>
<evidence type="ECO:0000256" key="2">
    <source>
        <dbReference type="ARBA" id="ARBA00022840"/>
    </source>
</evidence>
<dbReference type="GO" id="GO:0005737">
    <property type="term" value="C:cytoplasm"/>
    <property type="evidence" value="ECO:0007669"/>
    <property type="project" value="TreeGrafter"/>
</dbReference>
<dbReference type="EMBL" id="BKCP01005417">
    <property type="protein sequence ID" value="GER38032.1"/>
    <property type="molecule type" value="Genomic_DNA"/>
</dbReference>
<keyword evidence="1" id="KW-0547">Nucleotide-binding</keyword>
<dbReference type="Pfam" id="PF07724">
    <property type="entry name" value="AAA_2"/>
    <property type="match status" value="2"/>
</dbReference>
<keyword evidence="2" id="KW-0067">ATP-binding</keyword>
<reference evidence="5" key="1">
    <citation type="journal article" date="2019" name="Curr. Biol.">
        <title>Genome Sequence of Striga asiatica Provides Insight into the Evolution of Plant Parasitism.</title>
        <authorList>
            <person name="Yoshida S."/>
            <person name="Kim S."/>
            <person name="Wafula E.K."/>
            <person name="Tanskanen J."/>
            <person name="Kim Y.M."/>
            <person name="Honaas L."/>
            <person name="Yang Z."/>
            <person name="Spallek T."/>
            <person name="Conn C.E."/>
            <person name="Ichihashi Y."/>
            <person name="Cheong K."/>
            <person name="Cui S."/>
            <person name="Der J.P."/>
            <person name="Gundlach H."/>
            <person name="Jiao Y."/>
            <person name="Hori C."/>
            <person name="Ishida J.K."/>
            <person name="Kasahara H."/>
            <person name="Kiba T."/>
            <person name="Kim M.S."/>
            <person name="Koo N."/>
            <person name="Laohavisit A."/>
            <person name="Lee Y.H."/>
            <person name="Lumba S."/>
            <person name="McCourt P."/>
            <person name="Mortimer J.C."/>
            <person name="Mutuku J.M."/>
            <person name="Nomura T."/>
            <person name="Sasaki-Sekimoto Y."/>
            <person name="Seto Y."/>
            <person name="Wang Y."/>
            <person name="Wakatake T."/>
            <person name="Sakakibara H."/>
            <person name="Demura T."/>
            <person name="Yamaguchi S."/>
            <person name="Yoneyama K."/>
            <person name="Manabe R.I."/>
            <person name="Nelson D.C."/>
            <person name="Schulman A.H."/>
            <person name="Timko M.P."/>
            <person name="dePamphilis C.W."/>
            <person name="Choi D."/>
            <person name="Shirasu K."/>
        </authorList>
    </citation>
    <scope>NUCLEOTIDE SEQUENCE [LARGE SCALE GENOMIC DNA]</scope>
    <source>
        <strain evidence="5">cv. UVA1</strain>
    </source>
</reference>
<dbReference type="InterPro" id="IPR003959">
    <property type="entry name" value="ATPase_AAA_core"/>
</dbReference>
<proteinExistence type="predicted"/>
<dbReference type="InterPro" id="IPR050130">
    <property type="entry name" value="ClpA_ClpB"/>
</dbReference>
<dbReference type="GO" id="GO:0016887">
    <property type="term" value="F:ATP hydrolysis activity"/>
    <property type="evidence" value="ECO:0007669"/>
    <property type="project" value="InterPro"/>
</dbReference>
<dbReference type="InterPro" id="IPR027417">
    <property type="entry name" value="P-loop_NTPase"/>
</dbReference>
<evidence type="ECO:0000313" key="4">
    <source>
        <dbReference type="EMBL" id="GER38032.1"/>
    </source>
</evidence>
<dbReference type="PRINTS" id="PR00300">
    <property type="entry name" value="CLPPROTEASEA"/>
</dbReference>
<dbReference type="PANTHER" id="PTHR11638">
    <property type="entry name" value="ATP-DEPENDENT CLP PROTEASE"/>
    <property type="match status" value="1"/>
</dbReference>
<dbReference type="Gene3D" id="3.40.50.300">
    <property type="entry name" value="P-loop containing nucleotide triphosphate hydrolases"/>
    <property type="match status" value="2"/>
</dbReference>
<keyword evidence="5" id="KW-1185">Reference proteome</keyword>
<evidence type="ECO:0000259" key="3">
    <source>
        <dbReference type="Pfam" id="PF07724"/>
    </source>
</evidence>
<dbReference type="InterPro" id="IPR001270">
    <property type="entry name" value="ClpA/B"/>
</dbReference>
<dbReference type="SUPFAM" id="SSF52540">
    <property type="entry name" value="P-loop containing nucleoside triphosphate hydrolases"/>
    <property type="match status" value="2"/>
</dbReference>
<dbReference type="Proteomes" id="UP000325081">
    <property type="component" value="Unassembled WGS sequence"/>
</dbReference>
<accession>A0A5A7PZQ2</accession>
<feature type="domain" description="ATPase AAA-type core" evidence="3">
    <location>
        <begin position="727"/>
        <end position="843"/>
    </location>
</feature>
<comment type="caution">
    <text evidence="4">The sequence shown here is derived from an EMBL/GenBank/DDBJ whole genome shotgun (WGS) entry which is preliminary data.</text>
</comment>